<organism evidence="1 2">
    <name type="scientific">Polyangium spumosum</name>
    <dbReference type="NCBI Taxonomy" id="889282"/>
    <lineage>
        <taxon>Bacteria</taxon>
        <taxon>Pseudomonadati</taxon>
        <taxon>Myxococcota</taxon>
        <taxon>Polyangia</taxon>
        <taxon>Polyangiales</taxon>
        <taxon>Polyangiaceae</taxon>
        <taxon>Polyangium</taxon>
    </lineage>
</organism>
<evidence type="ECO:0000313" key="1">
    <source>
        <dbReference type="EMBL" id="MRG96120.1"/>
    </source>
</evidence>
<accession>A0A6N7Q062</accession>
<gene>
    <name evidence="1" type="ORF">GF068_29985</name>
</gene>
<reference evidence="1 2" key="1">
    <citation type="submission" date="2019-10" db="EMBL/GenBank/DDBJ databases">
        <title>A soil myxobacterium in the family Polyangiaceae.</title>
        <authorList>
            <person name="Li Y."/>
            <person name="Wang J."/>
        </authorList>
    </citation>
    <scope>NUCLEOTIDE SEQUENCE [LARGE SCALE GENOMIC DNA]</scope>
    <source>
        <strain evidence="1 2">DSM 14734</strain>
    </source>
</reference>
<dbReference type="Proteomes" id="UP000440224">
    <property type="component" value="Unassembled WGS sequence"/>
</dbReference>
<comment type="caution">
    <text evidence="1">The sequence shown here is derived from an EMBL/GenBank/DDBJ whole genome shotgun (WGS) entry which is preliminary data.</text>
</comment>
<keyword evidence="2" id="KW-1185">Reference proteome</keyword>
<sequence length="193" mass="22208">MLYELTPSADSQLLSGVHSRRRRGLYVFLFENQTELDVYDNPRTDKRRKVVVPGGGASLKPGKFEQGFRVRLDSYNKHMHRRPNASSLEFAFFDTFRGGFLLDLSESFDDVPNPPKVFEPYWIECINAFAGRRSLFVEDQKHRPEWRHLRVASWTPEVRALFGLYIAQVADQIRAMATFASIPNPSSNVALLK</sequence>
<evidence type="ECO:0000313" key="2">
    <source>
        <dbReference type="Proteomes" id="UP000440224"/>
    </source>
</evidence>
<protein>
    <submittedName>
        <fullName evidence="1">Uncharacterized protein</fullName>
    </submittedName>
</protein>
<name>A0A6N7Q062_9BACT</name>
<dbReference type="EMBL" id="WJIE01000010">
    <property type="protein sequence ID" value="MRG96120.1"/>
    <property type="molecule type" value="Genomic_DNA"/>
</dbReference>
<proteinExistence type="predicted"/>
<dbReference type="RefSeq" id="WP_153822923.1">
    <property type="nucleotide sequence ID" value="NZ_WJIE01000010.1"/>
</dbReference>
<dbReference type="AlphaFoldDB" id="A0A6N7Q062"/>